<dbReference type="EMBL" id="HAEJ01012202">
    <property type="protein sequence ID" value="SBS52659.1"/>
    <property type="molecule type" value="Transcribed_RNA"/>
</dbReference>
<proteinExistence type="predicted"/>
<reference evidence="1" key="1">
    <citation type="submission" date="2016-05" db="EMBL/GenBank/DDBJ databases">
        <authorList>
            <person name="Lavstsen T."/>
            <person name="Jespersen J.S."/>
        </authorList>
    </citation>
    <scope>NUCLEOTIDE SEQUENCE</scope>
    <source>
        <tissue evidence="1">Brain</tissue>
    </source>
</reference>
<feature type="non-terminal residue" evidence="1">
    <location>
        <position position="245"/>
    </location>
</feature>
<gene>
    <name evidence="1" type="primary">Nfu_g_1_016633</name>
</gene>
<dbReference type="AlphaFoldDB" id="A0A1A8UW85"/>
<protein>
    <submittedName>
        <fullName evidence="1">Uncharacterized protein</fullName>
    </submittedName>
</protein>
<feature type="non-terminal residue" evidence="1">
    <location>
        <position position="1"/>
    </location>
</feature>
<reference evidence="1" key="2">
    <citation type="submission" date="2016-06" db="EMBL/GenBank/DDBJ databases">
        <title>The genome of a short-lived fish provides insights into sex chromosome evolution and the genetic control of aging.</title>
        <authorList>
            <person name="Reichwald K."/>
            <person name="Felder M."/>
            <person name="Petzold A."/>
            <person name="Koch P."/>
            <person name="Groth M."/>
            <person name="Platzer M."/>
        </authorList>
    </citation>
    <scope>NUCLEOTIDE SEQUENCE</scope>
    <source>
        <tissue evidence="1">Brain</tissue>
    </source>
</reference>
<organism evidence="1">
    <name type="scientific">Nothobranchius furzeri</name>
    <name type="common">Turquoise killifish</name>
    <dbReference type="NCBI Taxonomy" id="105023"/>
    <lineage>
        <taxon>Eukaryota</taxon>
        <taxon>Metazoa</taxon>
        <taxon>Chordata</taxon>
        <taxon>Craniata</taxon>
        <taxon>Vertebrata</taxon>
        <taxon>Euteleostomi</taxon>
        <taxon>Actinopterygii</taxon>
        <taxon>Neopterygii</taxon>
        <taxon>Teleostei</taxon>
        <taxon>Neoteleostei</taxon>
        <taxon>Acanthomorphata</taxon>
        <taxon>Ovalentaria</taxon>
        <taxon>Atherinomorphae</taxon>
        <taxon>Cyprinodontiformes</taxon>
        <taxon>Nothobranchiidae</taxon>
        <taxon>Nothobranchius</taxon>
    </lineage>
</organism>
<name>A0A1A8UW85_NOTFU</name>
<sequence length="245" mass="27396">LDRVDLGSTSRGLPDILMSIHHLWVQPVHSGGAVTFSSERALQSLINIPVCSFVPVQQTWHKIPAGGSRTPRDLRASLLDLQFAPDPGHTTVTSGKLINNLLQEKSGPDLPTKPRSPVVFLIKISKGNKAPIYLWVHRTKFKSHKNPIDLDIVSTKIADHQLELCQRGGELPSALAGFSDFGSRESCREYVCAWPSCLNILSYRLCELWLWSAVVPIIMCFQNITVESGCLHYLVCRSKFNQFFF</sequence>
<evidence type="ECO:0000313" key="1">
    <source>
        <dbReference type="EMBL" id="SBS52659.1"/>
    </source>
</evidence>
<accession>A0A1A8UW85</accession>